<keyword evidence="2" id="KW-1185">Reference proteome</keyword>
<organism evidence="1 2">
    <name type="scientific">Peronosclerospora sorghi</name>
    <dbReference type="NCBI Taxonomy" id="230839"/>
    <lineage>
        <taxon>Eukaryota</taxon>
        <taxon>Sar</taxon>
        <taxon>Stramenopiles</taxon>
        <taxon>Oomycota</taxon>
        <taxon>Peronosporomycetes</taxon>
        <taxon>Peronosporales</taxon>
        <taxon>Peronosporaceae</taxon>
        <taxon>Peronosclerospora</taxon>
    </lineage>
</organism>
<dbReference type="EMBL" id="CM047581">
    <property type="protein sequence ID" value="KAI9916742.1"/>
    <property type="molecule type" value="Genomic_DNA"/>
</dbReference>
<evidence type="ECO:0000313" key="1">
    <source>
        <dbReference type="EMBL" id="KAI9916742.1"/>
    </source>
</evidence>
<sequence>MSVMCWGDAERTRKLKQTLRGKDDRTSDLLTKESDTCSGGRTSCSSSHDEIWDDDISVTGSNCSTSETESSINDNGPLPPWKKNVSESLQLALEACEANWMEKTSGHMPAPLPNGMKTRETYFKLVRSTSFGPRRVMPIVVPADFVPPSEYDLSSANGLMKCVSGIAPLPTTDQLSIKHLVFNELQRVLDVWLRRTLDAMHRVPAKSERKSTTTATLLLGGSWHLKVGSAESDLDVVAFLPHNITAELFFTSFCDYLGQEASVSKLVARKKAAVPVLSFELSTVRVDMLFARYAQKDAVPKHLPFLPGDVMQVMHGMDVTSVRSLSVARVASLILELVPNAGVFRSCLRVIRLWAKRRGLYSNKAGYLGGISWALLVCFVCQMFPRASVATLVHRFFSVMASWHWPTPILVAHPLNGLNNDNVQWDPQHNIHDRAHLMPIITPGFPAVNTAVNVNLSTLQVMREEFVRGIRIMDDLRRRRLSHPSSWKRLLAPTEVLVRYDHYIAIELRATNEEVMEEWSSFVASRTRKLVETLQHSPSVVALHPLPELVRPRQNESGHVTGSYVIGYTINTSTMQLPRRGDRRHSAKPSSSDRDEFAKSCVASATRYFLATELNTATEKKNGMEVEIRYRSWNDLPDAIFPGGRPAAIGERARYILSQAHLANLARGFAYP</sequence>
<proteinExistence type="predicted"/>
<protein>
    <submittedName>
        <fullName evidence="1">Uncharacterized protein</fullName>
    </submittedName>
</protein>
<name>A0ACC0WDU8_9STRA</name>
<accession>A0ACC0WDU8</accession>
<gene>
    <name evidence="1" type="ORF">PsorP6_016779</name>
</gene>
<comment type="caution">
    <text evidence="1">The sequence shown here is derived from an EMBL/GenBank/DDBJ whole genome shotgun (WGS) entry which is preliminary data.</text>
</comment>
<reference evidence="1 2" key="1">
    <citation type="journal article" date="2022" name="bioRxiv">
        <title>The genome of the oomycete Peronosclerospora sorghi, a cosmopolitan pathogen of maize and sorghum, is inflated with dispersed pseudogenes.</title>
        <authorList>
            <person name="Fletcher K."/>
            <person name="Martin F."/>
            <person name="Isakeit T."/>
            <person name="Cavanaugh K."/>
            <person name="Magill C."/>
            <person name="Michelmore R."/>
        </authorList>
    </citation>
    <scope>NUCLEOTIDE SEQUENCE [LARGE SCALE GENOMIC DNA]</scope>
    <source>
        <strain evidence="1">P6</strain>
    </source>
</reference>
<evidence type="ECO:0000313" key="2">
    <source>
        <dbReference type="Proteomes" id="UP001163321"/>
    </source>
</evidence>
<dbReference type="Proteomes" id="UP001163321">
    <property type="component" value="Chromosome 2"/>
</dbReference>